<reference evidence="10" key="1">
    <citation type="submission" date="2020-08" db="EMBL/GenBank/DDBJ databases">
        <title>Genome public.</title>
        <authorList>
            <person name="Liu C."/>
            <person name="Sun Q."/>
        </authorList>
    </citation>
    <scope>NUCLEOTIDE SEQUENCE</scope>
    <source>
        <strain evidence="10">H8</strain>
    </source>
</reference>
<dbReference type="InterPro" id="IPR041739">
    <property type="entry name" value="G5K_ProB"/>
</dbReference>
<dbReference type="PROSITE" id="PS00902">
    <property type="entry name" value="GLUTAMATE_5_KINASE"/>
    <property type="match status" value="1"/>
</dbReference>
<keyword evidence="3 8" id="KW-0641">Proline biosynthesis</keyword>
<dbReference type="InterPro" id="IPR001057">
    <property type="entry name" value="Glu/AcGlu_kinase"/>
</dbReference>
<feature type="binding site" evidence="8">
    <location>
        <position position="137"/>
    </location>
    <ligand>
        <name>substrate</name>
    </ligand>
</feature>
<comment type="function">
    <text evidence="8">Catalyzes the transfer of a phosphate group to glutamate to form L-glutamate 5-phosphate.</text>
</comment>
<dbReference type="AlphaFoldDB" id="A0A926DKT7"/>
<evidence type="ECO:0000256" key="3">
    <source>
        <dbReference type="ARBA" id="ARBA00022650"/>
    </source>
</evidence>
<evidence type="ECO:0000256" key="1">
    <source>
        <dbReference type="ARBA" id="ARBA00022490"/>
    </source>
</evidence>
<dbReference type="PRINTS" id="PR00474">
    <property type="entry name" value="GLU5KINASE"/>
</dbReference>
<dbReference type="PIRSF" id="PIRSF000729">
    <property type="entry name" value="GK"/>
    <property type="match status" value="1"/>
</dbReference>
<evidence type="ECO:0000256" key="6">
    <source>
        <dbReference type="ARBA" id="ARBA00022777"/>
    </source>
</evidence>
<evidence type="ECO:0000313" key="10">
    <source>
        <dbReference type="EMBL" id="MBC8539577.1"/>
    </source>
</evidence>
<proteinExistence type="inferred from homology"/>
<dbReference type="GO" id="GO:0055129">
    <property type="term" value="P:L-proline biosynthetic process"/>
    <property type="evidence" value="ECO:0007669"/>
    <property type="project" value="UniProtKB-UniRule"/>
</dbReference>
<protein>
    <recommendedName>
        <fullName evidence="8">Glutamate 5-kinase</fullName>
        <ecNumber evidence="8">2.7.2.11</ecNumber>
    </recommendedName>
    <alternativeName>
        <fullName evidence="8">Gamma-glutamyl kinase</fullName>
        <shortName evidence="8">GK</shortName>
    </alternativeName>
</protein>
<feature type="binding site" evidence="8">
    <location>
        <position position="50"/>
    </location>
    <ligand>
        <name>substrate</name>
    </ligand>
</feature>
<dbReference type="Gene3D" id="3.40.1160.10">
    <property type="entry name" value="Acetylglutamate kinase-like"/>
    <property type="match status" value="1"/>
</dbReference>
<accession>A0A926DKT7</accession>
<dbReference type="InterPro" id="IPR001048">
    <property type="entry name" value="Asp/Glu/Uridylate_kinase"/>
</dbReference>
<dbReference type="RefSeq" id="WP_177680468.1">
    <property type="nucleotide sequence ID" value="NZ_JACRSU010000001.1"/>
</dbReference>
<gene>
    <name evidence="8 10" type="primary">proB</name>
    <name evidence="10" type="ORF">H8698_01125</name>
</gene>
<dbReference type="Proteomes" id="UP000611762">
    <property type="component" value="Unassembled WGS sequence"/>
</dbReference>
<dbReference type="GO" id="GO:0004349">
    <property type="term" value="F:glutamate 5-kinase activity"/>
    <property type="evidence" value="ECO:0007669"/>
    <property type="project" value="UniProtKB-UniRule"/>
</dbReference>
<keyword evidence="2 8" id="KW-0028">Amino-acid biosynthesis</keyword>
<dbReference type="InterPro" id="IPR036393">
    <property type="entry name" value="AceGlu_kinase-like_sf"/>
</dbReference>
<dbReference type="InterPro" id="IPR011529">
    <property type="entry name" value="Glu_5kinase"/>
</dbReference>
<dbReference type="PANTHER" id="PTHR43654">
    <property type="entry name" value="GLUTAMATE 5-KINASE"/>
    <property type="match status" value="1"/>
</dbReference>
<dbReference type="GO" id="GO:0005829">
    <property type="term" value="C:cytosol"/>
    <property type="evidence" value="ECO:0007669"/>
    <property type="project" value="TreeGrafter"/>
</dbReference>
<dbReference type="CDD" id="cd04242">
    <property type="entry name" value="AAK_G5K_ProB"/>
    <property type="match status" value="1"/>
</dbReference>
<evidence type="ECO:0000256" key="5">
    <source>
        <dbReference type="ARBA" id="ARBA00022741"/>
    </source>
</evidence>
<evidence type="ECO:0000256" key="7">
    <source>
        <dbReference type="ARBA" id="ARBA00022840"/>
    </source>
</evidence>
<dbReference type="PANTHER" id="PTHR43654:SF1">
    <property type="entry name" value="ISOPENTENYL PHOSPHATE KINASE"/>
    <property type="match status" value="1"/>
</dbReference>
<keyword evidence="5 8" id="KW-0547">Nucleotide-binding</keyword>
<feature type="binding site" evidence="8">
    <location>
        <position position="149"/>
    </location>
    <ligand>
        <name>substrate</name>
    </ligand>
</feature>
<evidence type="ECO:0000256" key="8">
    <source>
        <dbReference type="HAMAP-Rule" id="MF_00456"/>
    </source>
</evidence>
<sequence length="261" mass="27755">MTDKKRVVIKVGTSTLTYETGKINLRRIELLSQVISDLNHSGCEVVLVSSGAIGVGVGKLGFAKRPDNTRGKQAASAVGQSELMSMYGKFFAEYGCQVAQILLTKNVLEDNERRTNAVNAFRTLLDWHVIPIVNENDVISTAEIEFGDNDTLSAVVARLIGADLLIILSDIDGLFDKDPASHSDAKLIPVVETVTEELMQSAGGAGSARGTGGMVTKLIAAKGAMEAGVEMVILNGRNPKAIYDCLDGKAVGTRFVAKTAK</sequence>
<comment type="subcellular location">
    <subcellularLocation>
        <location evidence="8">Cytoplasm</location>
    </subcellularLocation>
</comment>
<feature type="binding site" evidence="8">
    <location>
        <position position="10"/>
    </location>
    <ligand>
        <name>ATP</name>
        <dbReference type="ChEBI" id="CHEBI:30616"/>
    </ligand>
</feature>
<dbReference type="FunFam" id="3.40.1160.10:FF:000018">
    <property type="entry name" value="Glutamate 5-kinase"/>
    <property type="match status" value="1"/>
</dbReference>
<keyword evidence="7 8" id="KW-0067">ATP-binding</keyword>
<keyword evidence="4 8" id="KW-0808">Transferase</keyword>
<dbReference type="NCBIfam" id="TIGR01027">
    <property type="entry name" value="proB"/>
    <property type="match status" value="1"/>
</dbReference>
<dbReference type="EMBL" id="JACRSU010000001">
    <property type="protein sequence ID" value="MBC8539577.1"/>
    <property type="molecule type" value="Genomic_DNA"/>
</dbReference>
<feature type="binding site" evidence="8">
    <location>
        <begin position="169"/>
        <end position="170"/>
    </location>
    <ligand>
        <name>ATP</name>
        <dbReference type="ChEBI" id="CHEBI:30616"/>
    </ligand>
</feature>
<evidence type="ECO:0000256" key="2">
    <source>
        <dbReference type="ARBA" id="ARBA00022605"/>
    </source>
</evidence>
<dbReference type="InterPro" id="IPR019797">
    <property type="entry name" value="Glutamate_5-kinase_CS"/>
</dbReference>
<comment type="caution">
    <text evidence="10">The sequence shown here is derived from an EMBL/GenBank/DDBJ whole genome shotgun (WGS) entry which is preliminary data.</text>
</comment>
<feature type="binding site" evidence="8">
    <location>
        <begin position="211"/>
        <end position="217"/>
    </location>
    <ligand>
        <name>ATP</name>
        <dbReference type="ChEBI" id="CHEBI:30616"/>
    </ligand>
</feature>
<dbReference type="HAMAP" id="MF_00456">
    <property type="entry name" value="ProB"/>
    <property type="match status" value="1"/>
</dbReference>
<comment type="pathway">
    <text evidence="8">Amino-acid biosynthesis; L-proline biosynthesis; L-glutamate 5-semialdehyde from L-glutamate: step 1/2.</text>
</comment>
<dbReference type="Pfam" id="PF00696">
    <property type="entry name" value="AA_kinase"/>
    <property type="match status" value="1"/>
</dbReference>
<dbReference type="EC" id="2.7.2.11" evidence="8"/>
<dbReference type="SUPFAM" id="SSF53633">
    <property type="entry name" value="Carbamate kinase-like"/>
    <property type="match status" value="1"/>
</dbReference>
<evidence type="ECO:0000313" key="11">
    <source>
        <dbReference type="Proteomes" id="UP000611762"/>
    </source>
</evidence>
<organism evidence="10 11">
    <name type="scientific">Congzhengia minquanensis</name>
    <dbReference type="NCBI Taxonomy" id="2763657"/>
    <lineage>
        <taxon>Bacteria</taxon>
        <taxon>Bacillati</taxon>
        <taxon>Bacillota</taxon>
        <taxon>Clostridia</taxon>
        <taxon>Eubacteriales</taxon>
        <taxon>Oscillospiraceae</taxon>
        <taxon>Congzhengia</taxon>
    </lineage>
</organism>
<keyword evidence="1 8" id="KW-0963">Cytoplasm</keyword>
<dbReference type="InterPro" id="IPR005715">
    <property type="entry name" value="Glu_5kinase/COase_Synthase"/>
</dbReference>
<keyword evidence="6 8" id="KW-0418">Kinase</keyword>
<comment type="catalytic activity">
    <reaction evidence="8">
        <text>L-glutamate + ATP = L-glutamyl 5-phosphate + ADP</text>
        <dbReference type="Rhea" id="RHEA:14877"/>
        <dbReference type="ChEBI" id="CHEBI:29985"/>
        <dbReference type="ChEBI" id="CHEBI:30616"/>
        <dbReference type="ChEBI" id="CHEBI:58274"/>
        <dbReference type="ChEBI" id="CHEBI:456216"/>
        <dbReference type="EC" id="2.7.2.11"/>
    </reaction>
</comment>
<evidence type="ECO:0000259" key="9">
    <source>
        <dbReference type="Pfam" id="PF00696"/>
    </source>
</evidence>
<comment type="similarity">
    <text evidence="8">Belongs to the glutamate 5-kinase family.</text>
</comment>
<evidence type="ECO:0000256" key="4">
    <source>
        <dbReference type="ARBA" id="ARBA00022679"/>
    </source>
</evidence>
<name>A0A926DKT7_9FIRM</name>
<feature type="domain" description="Aspartate/glutamate/uridylate kinase" evidence="9">
    <location>
        <begin position="5"/>
        <end position="235"/>
    </location>
</feature>
<keyword evidence="11" id="KW-1185">Reference proteome</keyword>
<dbReference type="GO" id="GO:0005524">
    <property type="term" value="F:ATP binding"/>
    <property type="evidence" value="ECO:0007669"/>
    <property type="project" value="UniProtKB-KW"/>
</dbReference>